<name>A0ACD1HL74_9EURO</name>
<sequence length="169" mass="19609">MVLHMQSHCIRQLKPPRKPELGHLHRVLQMKKTPLQQPEYIIKDHHQALTQLTHLIYFPLNPLHGISTRGHSTDSNEVCIIATKLHTSVNWGTVQLTRPADMIHDRLRTFQNELLHRESAILKRSLAFSDLIHRQGDRSWEDCSPLWVMERRSGGDVFVDSGYISRTRG</sequence>
<gene>
    <name evidence="1" type="ORF">BO66DRAFT_147580</name>
</gene>
<dbReference type="Proteomes" id="UP000249661">
    <property type="component" value="Unassembled WGS sequence"/>
</dbReference>
<keyword evidence="2" id="KW-1185">Reference proteome</keyword>
<organism evidence="1 2">
    <name type="scientific">Aspergillus aculeatinus CBS 121060</name>
    <dbReference type="NCBI Taxonomy" id="1448322"/>
    <lineage>
        <taxon>Eukaryota</taxon>
        <taxon>Fungi</taxon>
        <taxon>Dikarya</taxon>
        <taxon>Ascomycota</taxon>
        <taxon>Pezizomycotina</taxon>
        <taxon>Eurotiomycetes</taxon>
        <taxon>Eurotiomycetidae</taxon>
        <taxon>Eurotiales</taxon>
        <taxon>Aspergillaceae</taxon>
        <taxon>Aspergillus</taxon>
        <taxon>Aspergillus subgen. Circumdati</taxon>
    </lineage>
</organism>
<proteinExistence type="predicted"/>
<accession>A0ACD1HL74</accession>
<evidence type="ECO:0000313" key="1">
    <source>
        <dbReference type="EMBL" id="RAH74360.1"/>
    </source>
</evidence>
<reference evidence="1" key="1">
    <citation type="submission" date="2018-02" db="EMBL/GenBank/DDBJ databases">
        <title>The genomes of Aspergillus section Nigri reveals drivers in fungal speciation.</title>
        <authorList>
            <consortium name="DOE Joint Genome Institute"/>
            <person name="Vesth T.C."/>
            <person name="Nybo J."/>
            <person name="Theobald S."/>
            <person name="Brandl J."/>
            <person name="Frisvad J.C."/>
            <person name="Nielsen K.F."/>
            <person name="Lyhne E.K."/>
            <person name="Kogle M.E."/>
            <person name="Kuo A."/>
            <person name="Riley R."/>
            <person name="Clum A."/>
            <person name="Nolan M."/>
            <person name="Lipzen A."/>
            <person name="Salamov A."/>
            <person name="Henrissat B."/>
            <person name="Wiebenga A."/>
            <person name="De vries R.P."/>
            <person name="Grigoriev I.V."/>
            <person name="Mortensen U.H."/>
            <person name="Andersen M.R."/>
            <person name="Baker S.E."/>
        </authorList>
    </citation>
    <scope>NUCLEOTIDE SEQUENCE</scope>
    <source>
        <strain evidence="1">CBS 121060</strain>
    </source>
</reference>
<evidence type="ECO:0000313" key="2">
    <source>
        <dbReference type="Proteomes" id="UP000249661"/>
    </source>
</evidence>
<dbReference type="EMBL" id="KZ824936">
    <property type="protein sequence ID" value="RAH74360.1"/>
    <property type="molecule type" value="Genomic_DNA"/>
</dbReference>
<protein>
    <submittedName>
        <fullName evidence="1">Uncharacterized protein</fullName>
    </submittedName>
</protein>